<sequence>MASIGTQLIAQLLASLGFEPINKSTIIPRLNRIRPYGETALNDAVHSGIKLILKLNSALDDLGASNAWNFVHIVITDGVDTVSDTSIQELAVLFAMINRGISTERCLTVFIGVDLTPQALVQLALLKSLGGENCQLYNVRNVDLSEIFQRITATLGVQRRVNVNMLNMGGIQAMHFQQENVPVMTIRQRNFAVLLNLDISGSMDGTRYESLKNSVSMFLRNLAPNDLASCLVFNDRVQMLNNIPLQQPKQDVQVIQCQPQ</sequence>
<dbReference type="InterPro" id="IPR036465">
    <property type="entry name" value="vWFA_dom_sf"/>
</dbReference>
<evidence type="ECO:0000313" key="1">
    <source>
        <dbReference type="EMBL" id="OMJ74640.1"/>
    </source>
</evidence>
<dbReference type="Proteomes" id="UP000187209">
    <property type="component" value="Unassembled WGS sequence"/>
</dbReference>
<comment type="caution">
    <text evidence="1">The sequence shown here is derived from an EMBL/GenBank/DDBJ whole genome shotgun (WGS) entry which is preliminary data.</text>
</comment>
<dbReference type="EMBL" id="MPUH01000738">
    <property type="protein sequence ID" value="OMJ74640.1"/>
    <property type="molecule type" value="Genomic_DNA"/>
</dbReference>
<dbReference type="SUPFAM" id="SSF53300">
    <property type="entry name" value="vWA-like"/>
    <property type="match status" value="2"/>
</dbReference>
<reference evidence="1 2" key="1">
    <citation type="submission" date="2016-11" db="EMBL/GenBank/DDBJ databases">
        <title>The macronuclear genome of Stentor coeruleus: a giant cell with tiny introns.</title>
        <authorList>
            <person name="Slabodnick M."/>
            <person name="Ruby J.G."/>
            <person name="Reiff S.B."/>
            <person name="Swart E.C."/>
            <person name="Gosai S."/>
            <person name="Prabakaran S."/>
            <person name="Witkowska E."/>
            <person name="Larue G.E."/>
            <person name="Fisher S."/>
            <person name="Freeman R.M."/>
            <person name="Gunawardena J."/>
            <person name="Chu W."/>
            <person name="Stover N.A."/>
            <person name="Gregory B.D."/>
            <person name="Nowacki M."/>
            <person name="Derisi J."/>
            <person name="Roy S.W."/>
            <person name="Marshall W.F."/>
            <person name="Sood P."/>
        </authorList>
    </citation>
    <scope>NUCLEOTIDE SEQUENCE [LARGE SCALE GENOMIC DNA]</scope>
    <source>
        <strain evidence="1">WM001</strain>
    </source>
</reference>
<name>A0A1R2BD62_9CILI</name>
<keyword evidence="2" id="KW-1185">Reference proteome</keyword>
<gene>
    <name evidence="1" type="ORF">SteCoe_26384</name>
</gene>
<dbReference type="OrthoDB" id="299997at2759"/>
<organism evidence="1 2">
    <name type="scientific">Stentor coeruleus</name>
    <dbReference type="NCBI Taxonomy" id="5963"/>
    <lineage>
        <taxon>Eukaryota</taxon>
        <taxon>Sar</taxon>
        <taxon>Alveolata</taxon>
        <taxon>Ciliophora</taxon>
        <taxon>Postciliodesmatophora</taxon>
        <taxon>Heterotrichea</taxon>
        <taxon>Heterotrichida</taxon>
        <taxon>Stentoridae</taxon>
        <taxon>Stentor</taxon>
    </lineage>
</organism>
<evidence type="ECO:0008006" key="3">
    <source>
        <dbReference type="Google" id="ProtNLM"/>
    </source>
</evidence>
<accession>A0A1R2BD62</accession>
<dbReference type="AlphaFoldDB" id="A0A1R2BD62"/>
<proteinExistence type="predicted"/>
<dbReference type="Gene3D" id="3.40.50.410">
    <property type="entry name" value="von Willebrand factor, type A domain"/>
    <property type="match status" value="2"/>
</dbReference>
<evidence type="ECO:0000313" key="2">
    <source>
        <dbReference type="Proteomes" id="UP000187209"/>
    </source>
</evidence>
<protein>
    <recommendedName>
        <fullName evidence="3">VWFA domain-containing protein</fullName>
    </recommendedName>
</protein>